<dbReference type="EMBL" id="BLJP01000002">
    <property type="protein sequence ID" value="GFE92828.1"/>
    <property type="molecule type" value="Genomic_DNA"/>
</dbReference>
<sequence>MSICRLFIMRPVGTVLMAMAFVLAGVFAYRGMPVADLPNISVPVIYVVATQPGGSPQQMASSLTTPLERHLGQIAGLSSMRSDSTDTSAFILMFFDNSRDINGAARDVEAALQAARADMPHTLLMPPQYYKANPSDSPIMLAAMTSPTRSPTALRDLAETRLKPLLAGVKGVGWVEMVGASKPAVRVEMNPMMLYKYGIGFEDVRSALASANANTPKGFLDSGGQRLTLETNDQARTANEYRDLVIGYRNNRPVRLTDVAIVRDGPQDERKAAWYNTQPAIITIIRPQPGANVIEVTDAIRARADILANALPADVQFKLVSDRSVSIRGALEDTQYTLVISVVLVVLVVLAFLRSWRSTLIPAITVPISLAGSLAVMHLLGFSLDTLSLMALTIATGFVVDDAIVVVENIARHMEAGMSRMEATLLGSREIAFTILSITISLIAVFLPLLLLGGVPGKIFFEFAMTLTTAVSVSFFLSISLTPMMCAYMLEIHHEPDPSAPPPQKALLTRAAHLLADGTDKVLDRLIRGYARSLNWALRHPWLIFCSLPASFFATIGILIVMSKTVLPAEDISLLESYLSSDQTSSFTAMSAKTRKVVDAMMADHDVSDVLGFAGEDAANESQVFAQLTDKSSRSSTPEQIAARVRERVKDIPGMTASISNAGDINGGGGRQHEGTYQYIFQSDNAEDIYTWVPRIMDALRKSKVLVGVTSHLSGNGTAMHVRIQRDTAARYLVTPQLIGNALYDAYGQRTASAISTPLTTYYVVMEVEKQFRENPDMLKTLWVSTAGGTAAGATASNTVRVVKPSDTTESRAASLSQQSFRNAIANRLAGGGAGASNGSAVSSSSETMVPLPTVATLETAPTPLQVSHENGFISGSISFDLAPGKSLGDASNEIQRTMVSLHTPLGLRGDFSGQAGDMQKDLINELLVFIAAIATMYVTLGILYESYIQPLTILSTLPSAAVGAVLTLWICQEPFSLIAMISVILLIGIVKKNAILMIDFALHVEREQNLPPEEAIRTACLTRFRPILMTTLAAAFGAVPLVFGHGYGSELRRPLGIAVIGGLATSQLLTLYSTPVVYLFMHRFGRWVQRKGAAIGARLRFTRSPAAATPPHTPTGTP</sequence>
<feature type="transmembrane region" description="Helical" evidence="8">
    <location>
        <begin position="1056"/>
        <end position="1082"/>
    </location>
</feature>
<evidence type="ECO:0000256" key="6">
    <source>
        <dbReference type="ARBA" id="ARBA00022989"/>
    </source>
</evidence>
<dbReference type="Pfam" id="PF00873">
    <property type="entry name" value="ACR_tran"/>
    <property type="match status" value="2"/>
</dbReference>
<dbReference type="GO" id="GO:0005886">
    <property type="term" value="C:plasma membrane"/>
    <property type="evidence" value="ECO:0007669"/>
    <property type="project" value="UniProtKB-SubCell"/>
</dbReference>
<evidence type="ECO:0000313" key="9">
    <source>
        <dbReference type="EMBL" id="GFE92828.1"/>
    </source>
</evidence>
<reference evidence="9 10" key="1">
    <citation type="journal article" date="2020" name="Cell Rep.">
        <title>Local necrotic cells trigger systemic immune activation via gut microbiome dysbiosis in Drosophila.</title>
        <authorList>
            <person name="Kosakamoto H."/>
            <person name="Yamauchi T."/>
            <person name="Akuzawa-Tokita Y."/>
            <person name="Nishimura K."/>
            <person name="Soga T."/>
            <person name="Murakami T."/>
            <person name="Mori H."/>
            <person name="Yamamoto K."/>
            <person name="Miyazaki R."/>
            <person name="Koto A."/>
            <person name="Miura M."/>
            <person name="Obata F."/>
        </authorList>
    </citation>
    <scope>NUCLEOTIDE SEQUENCE [LARGE SCALE GENOMIC DNA]</scope>
    <source>
        <strain evidence="9 10">Ai</strain>
    </source>
</reference>
<dbReference type="Gene3D" id="3.30.70.1440">
    <property type="entry name" value="Multidrug efflux transporter AcrB pore domain"/>
    <property type="match status" value="2"/>
</dbReference>
<feature type="transmembrane region" description="Helical" evidence="8">
    <location>
        <begin position="927"/>
        <end position="945"/>
    </location>
</feature>
<evidence type="ECO:0000313" key="10">
    <source>
        <dbReference type="Proteomes" id="UP000548726"/>
    </source>
</evidence>
<keyword evidence="7 8" id="KW-0472">Membrane</keyword>
<keyword evidence="3" id="KW-1003">Cell membrane</keyword>
<evidence type="ECO:0000256" key="7">
    <source>
        <dbReference type="ARBA" id="ARBA00023136"/>
    </source>
</evidence>
<keyword evidence="4" id="KW-0997">Cell inner membrane</keyword>
<evidence type="ECO:0000256" key="8">
    <source>
        <dbReference type="SAM" id="Phobius"/>
    </source>
</evidence>
<dbReference type="AlphaFoldDB" id="A0A6V8I591"/>
<dbReference type="SUPFAM" id="SSF82866">
    <property type="entry name" value="Multidrug efflux transporter AcrB transmembrane domain"/>
    <property type="match status" value="2"/>
</dbReference>
<comment type="caution">
    <text evidence="9">The sequence shown here is derived from an EMBL/GenBank/DDBJ whole genome shotgun (WGS) entry which is preliminary data.</text>
</comment>
<dbReference type="InterPro" id="IPR001036">
    <property type="entry name" value="Acrflvin-R"/>
</dbReference>
<evidence type="ECO:0000256" key="3">
    <source>
        <dbReference type="ARBA" id="ARBA00022475"/>
    </source>
</evidence>
<keyword evidence="10" id="KW-1185">Reference proteome</keyword>
<dbReference type="PANTHER" id="PTHR32063">
    <property type="match status" value="1"/>
</dbReference>
<keyword evidence="2" id="KW-0813">Transport</keyword>
<feature type="transmembrane region" description="Helical" evidence="8">
    <location>
        <begin position="542"/>
        <end position="562"/>
    </location>
</feature>
<feature type="transmembrane region" description="Helical" evidence="8">
    <location>
        <begin position="459"/>
        <end position="479"/>
    </location>
</feature>
<dbReference type="Gene3D" id="1.20.1640.10">
    <property type="entry name" value="Multidrug efflux transporter AcrB transmembrane domain"/>
    <property type="match status" value="3"/>
</dbReference>
<protein>
    <submittedName>
        <fullName evidence="9">Transport system membrane protein</fullName>
    </submittedName>
</protein>
<feature type="transmembrane region" description="Helical" evidence="8">
    <location>
        <begin position="977"/>
        <end position="1003"/>
    </location>
</feature>
<dbReference type="FunFam" id="1.20.1640.10:FF:000001">
    <property type="entry name" value="Efflux pump membrane transporter"/>
    <property type="match status" value="1"/>
</dbReference>
<evidence type="ECO:0000256" key="2">
    <source>
        <dbReference type="ARBA" id="ARBA00022448"/>
    </source>
</evidence>
<feature type="transmembrane region" description="Helical" evidence="8">
    <location>
        <begin position="1024"/>
        <end position="1044"/>
    </location>
</feature>
<dbReference type="RefSeq" id="WP_086655655.1">
    <property type="nucleotide sequence ID" value="NZ_BLJP01000002.1"/>
</dbReference>
<evidence type="ECO:0000256" key="5">
    <source>
        <dbReference type="ARBA" id="ARBA00022692"/>
    </source>
</evidence>
<name>A0A6V8I591_9PROT</name>
<organism evidence="9 10">
    <name type="scientific">Acetobacter persici</name>
    <dbReference type="NCBI Taxonomy" id="1076596"/>
    <lineage>
        <taxon>Bacteria</taxon>
        <taxon>Pseudomonadati</taxon>
        <taxon>Pseudomonadota</taxon>
        <taxon>Alphaproteobacteria</taxon>
        <taxon>Acetobacterales</taxon>
        <taxon>Acetobacteraceae</taxon>
        <taxon>Acetobacter</taxon>
    </lineage>
</organism>
<dbReference type="Gene3D" id="3.30.70.1320">
    <property type="entry name" value="Multidrug efflux transporter AcrB pore domain like"/>
    <property type="match status" value="1"/>
</dbReference>
<keyword evidence="5 8" id="KW-0812">Transmembrane</keyword>
<dbReference type="SUPFAM" id="SSF82693">
    <property type="entry name" value="Multidrug efflux transporter AcrB pore domain, PN1, PN2, PC1 and PC2 subdomains"/>
    <property type="match status" value="3"/>
</dbReference>
<feature type="transmembrane region" description="Helical" evidence="8">
    <location>
        <begin position="360"/>
        <end position="381"/>
    </location>
</feature>
<evidence type="ECO:0000256" key="1">
    <source>
        <dbReference type="ARBA" id="ARBA00004429"/>
    </source>
</evidence>
<dbReference type="GO" id="GO:0042910">
    <property type="term" value="F:xenobiotic transmembrane transporter activity"/>
    <property type="evidence" value="ECO:0007669"/>
    <property type="project" value="TreeGrafter"/>
</dbReference>
<evidence type="ECO:0000256" key="4">
    <source>
        <dbReference type="ARBA" id="ARBA00022519"/>
    </source>
</evidence>
<dbReference type="Proteomes" id="UP000548726">
    <property type="component" value="Unassembled WGS sequence"/>
</dbReference>
<feature type="transmembrane region" description="Helical" evidence="8">
    <location>
        <begin position="336"/>
        <end position="353"/>
    </location>
</feature>
<feature type="transmembrane region" description="Helical" evidence="8">
    <location>
        <begin position="431"/>
        <end position="453"/>
    </location>
</feature>
<dbReference type="Gene3D" id="3.30.70.1430">
    <property type="entry name" value="Multidrug efflux transporter AcrB pore domain"/>
    <property type="match status" value="2"/>
</dbReference>
<dbReference type="PRINTS" id="PR00702">
    <property type="entry name" value="ACRIFLAVINRP"/>
</dbReference>
<keyword evidence="6 8" id="KW-1133">Transmembrane helix</keyword>
<comment type="subcellular location">
    <subcellularLocation>
        <location evidence="1">Cell inner membrane</location>
        <topology evidence="1">Multi-pass membrane protein</topology>
    </subcellularLocation>
</comment>
<dbReference type="InterPro" id="IPR027463">
    <property type="entry name" value="AcrB_DN_DC_subdom"/>
</dbReference>
<accession>A0A6V8I591</accession>
<dbReference type="SUPFAM" id="SSF82714">
    <property type="entry name" value="Multidrug efflux transporter AcrB TolC docking domain, DN and DC subdomains"/>
    <property type="match status" value="2"/>
</dbReference>
<dbReference type="PANTHER" id="PTHR32063:SF34">
    <property type="entry name" value="MULTIDRUG RESISTANCE PROTEIN MDTC"/>
    <property type="match status" value="1"/>
</dbReference>
<gene>
    <name evidence="9" type="ORF">DmAi_08870</name>
</gene>
<dbReference type="Gene3D" id="3.30.2090.10">
    <property type="entry name" value="Multidrug efflux transporter AcrB TolC docking domain, DN and DC subdomains"/>
    <property type="match status" value="3"/>
</dbReference>
<proteinExistence type="predicted"/>